<dbReference type="AlphaFoldDB" id="A0AAN5RZW3"/>
<evidence type="ECO:0000313" key="2">
    <source>
        <dbReference type="Proteomes" id="UP000865968"/>
    </source>
</evidence>
<accession>A0AAN5RZW3</accession>
<evidence type="ECO:0000313" key="1">
    <source>
        <dbReference type="EMBL" id="HAT3809002.1"/>
    </source>
</evidence>
<name>A0AAN5RZW3_MORMO</name>
<dbReference type="Proteomes" id="UP000865968">
    <property type="component" value="Unassembled WGS sequence"/>
</dbReference>
<comment type="caution">
    <text evidence="1">The sequence shown here is derived from an EMBL/GenBank/DDBJ whole genome shotgun (WGS) entry which is preliminary data.</text>
</comment>
<reference evidence="1" key="2">
    <citation type="submission" date="2020-10" db="EMBL/GenBank/DDBJ databases">
        <authorList>
            <consortium name="NCBI Pathogen Detection Project"/>
        </authorList>
    </citation>
    <scope>NUCLEOTIDE SEQUENCE</scope>
    <source>
        <strain evidence="1">Morganella morganii ARLG-3209</strain>
    </source>
</reference>
<protein>
    <submittedName>
        <fullName evidence="1">Uncharacterized protein</fullName>
    </submittedName>
</protein>
<sequence>MATVMQDIPENVKCHSNSADRLSVMMTAIITEIPAAIRQKIDQPVTIINYTAFRITRQELTGLLCRFIAALS</sequence>
<gene>
    <name evidence="1" type="ORF">I8608_001853</name>
</gene>
<dbReference type="EMBL" id="DACSWI010000004">
    <property type="protein sequence ID" value="HAT3809002.1"/>
    <property type="molecule type" value="Genomic_DNA"/>
</dbReference>
<organism evidence="1 2">
    <name type="scientific">Morganella morganii</name>
    <name type="common">Proteus morganii</name>
    <dbReference type="NCBI Taxonomy" id="582"/>
    <lineage>
        <taxon>Bacteria</taxon>
        <taxon>Pseudomonadati</taxon>
        <taxon>Pseudomonadota</taxon>
        <taxon>Gammaproteobacteria</taxon>
        <taxon>Enterobacterales</taxon>
        <taxon>Morganellaceae</taxon>
        <taxon>Morganella</taxon>
    </lineage>
</organism>
<reference evidence="1" key="1">
    <citation type="journal article" date="2018" name="Genome Biol.">
        <title>SKESA: strategic k-mer extension for scrupulous assemblies.</title>
        <authorList>
            <person name="Souvorov A."/>
            <person name="Agarwala R."/>
            <person name="Lipman D.J."/>
        </authorList>
    </citation>
    <scope>NUCLEOTIDE SEQUENCE</scope>
    <source>
        <strain evidence="1">Morganella morganii ARLG-3209</strain>
    </source>
</reference>
<proteinExistence type="predicted"/>